<feature type="transmembrane region" description="Helical" evidence="6">
    <location>
        <begin position="295"/>
        <end position="319"/>
    </location>
</feature>
<evidence type="ECO:0000256" key="3">
    <source>
        <dbReference type="ARBA" id="ARBA00022989"/>
    </source>
</evidence>
<dbReference type="STRING" id="27835.A0A158R312"/>
<feature type="transmembrane region" description="Helical" evidence="6">
    <location>
        <begin position="32"/>
        <end position="54"/>
    </location>
</feature>
<evidence type="ECO:0000259" key="7">
    <source>
        <dbReference type="Pfam" id="PF01490"/>
    </source>
</evidence>
<evidence type="ECO:0000256" key="6">
    <source>
        <dbReference type="SAM" id="Phobius"/>
    </source>
</evidence>
<dbReference type="WBParaSite" id="NBR_0001732501-mRNA-1">
    <property type="protein sequence ID" value="NBR_0001732501-mRNA-1"/>
    <property type="gene ID" value="NBR_0001732501"/>
</dbReference>
<dbReference type="OMA" id="IANIGYC"/>
<evidence type="ECO:0000256" key="4">
    <source>
        <dbReference type="ARBA" id="ARBA00023136"/>
    </source>
</evidence>
<gene>
    <name evidence="8" type="ORF">NBR_LOCUS17326</name>
</gene>
<comment type="subcellular location">
    <subcellularLocation>
        <location evidence="1">Membrane</location>
        <topology evidence="1">Multi-pass membrane protein</topology>
    </subcellularLocation>
</comment>
<feature type="transmembrane region" description="Helical" evidence="6">
    <location>
        <begin position="217"/>
        <end position="238"/>
    </location>
</feature>
<dbReference type="Pfam" id="PF01490">
    <property type="entry name" value="Aa_trans"/>
    <property type="match status" value="2"/>
</dbReference>
<dbReference type="AlphaFoldDB" id="A0A158R312"/>
<dbReference type="EMBL" id="UYSL01022693">
    <property type="protein sequence ID" value="VDL80940.1"/>
    <property type="molecule type" value="Genomic_DNA"/>
</dbReference>
<keyword evidence="2 6" id="KW-0812">Transmembrane</keyword>
<feature type="transmembrane region" description="Helical" evidence="6">
    <location>
        <begin position="184"/>
        <end position="205"/>
    </location>
</feature>
<feature type="region of interest" description="Disordered" evidence="5">
    <location>
        <begin position="68"/>
        <end position="109"/>
    </location>
</feature>
<evidence type="ECO:0000256" key="1">
    <source>
        <dbReference type="ARBA" id="ARBA00004141"/>
    </source>
</evidence>
<dbReference type="InterPro" id="IPR013057">
    <property type="entry name" value="AA_transpt_TM"/>
</dbReference>
<dbReference type="PANTHER" id="PTHR22950">
    <property type="entry name" value="AMINO ACID TRANSPORTER"/>
    <property type="match status" value="1"/>
</dbReference>
<feature type="transmembrane region" description="Helical" evidence="6">
    <location>
        <begin position="245"/>
        <end position="264"/>
    </location>
</feature>
<keyword evidence="4 6" id="KW-0472">Membrane</keyword>
<reference evidence="10" key="1">
    <citation type="submission" date="2016-04" db="UniProtKB">
        <authorList>
            <consortium name="WormBaseParasite"/>
        </authorList>
    </citation>
    <scope>IDENTIFICATION</scope>
</reference>
<evidence type="ECO:0000313" key="8">
    <source>
        <dbReference type="EMBL" id="VDL80940.1"/>
    </source>
</evidence>
<feature type="transmembrane region" description="Helical" evidence="6">
    <location>
        <begin position="425"/>
        <end position="442"/>
    </location>
</feature>
<name>A0A158R312_NIPBR</name>
<feature type="domain" description="Amino acid transporter transmembrane" evidence="7">
    <location>
        <begin position="158"/>
        <end position="507"/>
    </location>
</feature>
<evidence type="ECO:0000256" key="2">
    <source>
        <dbReference type="ARBA" id="ARBA00022692"/>
    </source>
</evidence>
<dbReference type="Proteomes" id="UP000271162">
    <property type="component" value="Unassembled WGS sequence"/>
</dbReference>
<feature type="transmembrane region" description="Helical" evidence="6">
    <location>
        <begin position="482"/>
        <end position="508"/>
    </location>
</feature>
<evidence type="ECO:0000313" key="10">
    <source>
        <dbReference type="WBParaSite" id="NBR_0001732501-mRNA-1"/>
    </source>
</evidence>
<dbReference type="PANTHER" id="PTHR22950:SF217">
    <property type="entry name" value="AMINO ACID TRANSPORTER TRANSMEMBRANE DOMAIN-CONTAINING PROTEIN"/>
    <property type="match status" value="1"/>
</dbReference>
<feature type="domain" description="Amino acid transporter transmembrane" evidence="7">
    <location>
        <begin position="6"/>
        <end position="61"/>
    </location>
</feature>
<dbReference type="GO" id="GO:0015179">
    <property type="term" value="F:L-amino acid transmembrane transporter activity"/>
    <property type="evidence" value="ECO:0007669"/>
    <property type="project" value="TreeGrafter"/>
</dbReference>
<evidence type="ECO:0000313" key="9">
    <source>
        <dbReference type="Proteomes" id="UP000271162"/>
    </source>
</evidence>
<protein>
    <submittedName>
        <fullName evidence="10">Aa_trans domain-containing protein</fullName>
    </submittedName>
</protein>
<reference evidence="8 9" key="2">
    <citation type="submission" date="2018-11" db="EMBL/GenBank/DDBJ databases">
        <authorList>
            <consortium name="Pathogen Informatics"/>
        </authorList>
    </citation>
    <scope>NUCLEOTIDE SEQUENCE [LARGE SCALE GENOMIC DNA]</scope>
</reference>
<feature type="transmembrane region" description="Helical" evidence="6">
    <location>
        <begin position="448"/>
        <end position="470"/>
    </location>
</feature>
<accession>A0A158R312</accession>
<feature type="transmembrane region" description="Helical" evidence="6">
    <location>
        <begin position="379"/>
        <end position="405"/>
    </location>
</feature>
<feature type="compositionally biased region" description="Basic and acidic residues" evidence="5">
    <location>
        <begin position="84"/>
        <end position="109"/>
    </location>
</feature>
<sequence length="509" mass="56030">MIRSSYAWFSLLKAMCGVGVFALPVAYKQSGLWVGTALTVLLGIANAHCMLKLVKCSQYLCKLIEDKDNEKSSPDSKNGQPDAETSKSEKSSTSKREQSRKDPKKGKEDRKLLTTVTVECEKEQLKAGSTLKSVEGLANDSNASKAPAKHEGERGATLDYGAMASEAFAIKDSWLRHLAGSFKMAVNVCLVLLQLGICSVFYIFVADHVKEVLDNLYSTNLSINVIFFALLPFFLALVSVQNLNVMSLIAFIGNLMILAALFIIDTGMIFREHIPFSQLSMVTTVGSAASAAGSITYAFAAQALVGMAAVWIGLLALVLPLENKMREPQRMLGLFGVISTAVALVCVLYAATGFLGYITYGDTLKGSITLNLTNAPLDLSVKIMLLLMTFCGYLIQHFPIIDMIWPPCKQHLRKRHPFIRFITHYSLRYGIVIVTFVLAWAVPNLEEIIPMIGVTTGMLLAFVFPAVLDMTVFWSEWKEDSILLLLFNVILDLIYVVLGLFFLVLGLMK</sequence>
<keyword evidence="9" id="KW-1185">Reference proteome</keyword>
<organism evidence="10">
    <name type="scientific">Nippostrongylus brasiliensis</name>
    <name type="common">Rat hookworm</name>
    <dbReference type="NCBI Taxonomy" id="27835"/>
    <lineage>
        <taxon>Eukaryota</taxon>
        <taxon>Metazoa</taxon>
        <taxon>Ecdysozoa</taxon>
        <taxon>Nematoda</taxon>
        <taxon>Chromadorea</taxon>
        <taxon>Rhabditida</taxon>
        <taxon>Rhabditina</taxon>
        <taxon>Rhabditomorpha</taxon>
        <taxon>Strongyloidea</taxon>
        <taxon>Heligmosomidae</taxon>
        <taxon>Nippostrongylus</taxon>
    </lineage>
</organism>
<keyword evidence="3 6" id="KW-1133">Transmembrane helix</keyword>
<dbReference type="GO" id="GO:0005774">
    <property type="term" value="C:vacuolar membrane"/>
    <property type="evidence" value="ECO:0007669"/>
    <property type="project" value="TreeGrafter"/>
</dbReference>
<feature type="transmembrane region" description="Helical" evidence="6">
    <location>
        <begin position="331"/>
        <end position="359"/>
    </location>
</feature>
<proteinExistence type="predicted"/>
<evidence type="ECO:0000256" key="5">
    <source>
        <dbReference type="SAM" id="MobiDB-lite"/>
    </source>
</evidence>